<evidence type="ECO:0000256" key="4">
    <source>
        <dbReference type="ARBA" id="ARBA00022801"/>
    </source>
</evidence>
<comment type="subcellular location">
    <subcellularLocation>
        <location evidence="1">Secreted</location>
    </subcellularLocation>
</comment>
<evidence type="ECO:0000313" key="7">
    <source>
        <dbReference type="EMBL" id="GBP30622.1"/>
    </source>
</evidence>
<dbReference type="Pfam" id="PF00089">
    <property type="entry name" value="Trypsin"/>
    <property type="match status" value="1"/>
</dbReference>
<dbReference type="AlphaFoldDB" id="A0A4C1UXA9"/>
<proteinExistence type="predicted"/>
<keyword evidence="8" id="KW-1185">Reference proteome</keyword>
<feature type="domain" description="Peptidase S1" evidence="6">
    <location>
        <begin position="1"/>
        <end position="226"/>
    </location>
</feature>
<dbReference type="InterPro" id="IPR050127">
    <property type="entry name" value="Serine_Proteases_S1"/>
</dbReference>
<dbReference type="PROSITE" id="PS50240">
    <property type="entry name" value="TRYPSIN_DOM"/>
    <property type="match status" value="1"/>
</dbReference>
<keyword evidence="4" id="KW-0378">Hydrolase</keyword>
<dbReference type="SUPFAM" id="SSF50494">
    <property type="entry name" value="Trypsin-like serine proteases"/>
    <property type="match status" value="1"/>
</dbReference>
<comment type="caution">
    <text evidence="7">The sequence shown here is derived from an EMBL/GenBank/DDBJ whole genome shotgun (WGS) entry which is preliminary data.</text>
</comment>
<dbReference type="GO" id="GO:0006508">
    <property type="term" value="P:proteolysis"/>
    <property type="evidence" value="ECO:0007669"/>
    <property type="project" value="UniProtKB-KW"/>
</dbReference>
<dbReference type="STRING" id="151549.A0A4C1UXA9"/>
<dbReference type="InterPro" id="IPR009003">
    <property type="entry name" value="Peptidase_S1_PA"/>
</dbReference>
<evidence type="ECO:0000256" key="3">
    <source>
        <dbReference type="ARBA" id="ARBA00022670"/>
    </source>
</evidence>
<organism evidence="7 8">
    <name type="scientific">Eumeta variegata</name>
    <name type="common">Bagworm moth</name>
    <name type="synonym">Eumeta japonica</name>
    <dbReference type="NCBI Taxonomy" id="151549"/>
    <lineage>
        <taxon>Eukaryota</taxon>
        <taxon>Metazoa</taxon>
        <taxon>Ecdysozoa</taxon>
        <taxon>Arthropoda</taxon>
        <taxon>Hexapoda</taxon>
        <taxon>Insecta</taxon>
        <taxon>Pterygota</taxon>
        <taxon>Neoptera</taxon>
        <taxon>Endopterygota</taxon>
        <taxon>Lepidoptera</taxon>
        <taxon>Glossata</taxon>
        <taxon>Ditrysia</taxon>
        <taxon>Tineoidea</taxon>
        <taxon>Psychidae</taxon>
        <taxon>Oiketicinae</taxon>
        <taxon>Eumeta</taxon>
    </lineage>
</organism>
<evidence type="ECO:0000256" key="1">
    <source>
        <dbReference type="ARBA" id="ARBA00004613"/>
    </source>
</evidence>
<evidence type="ECO:0000259" key="6">
    <source>
        <dbReference type="PROSITE" id="PS50240"/>
    </source>
</evidence>
<keyword evidence="3" id="KW-0645">Protease</keyword>
<name>A0A4C1UXA9_EUMVA</name>
<accession>A0A4C1UXA9</accession>
<gene>
    <name evidence="7" type="primary">F9</name>
    <name evidence="7" type="ORF">EVAR_76165_1</name>
</gene>
<dbReference type="GO" id="GO:0005615">
    <property type="term" value="C:extracellular space"/>
    <property type="evidence" value="ECO:0007669"/>
    <property type="project" value="TreeGrafter"/>
</dbReference>
<keyword evidence="5" id="KW-0720">Serine protease</keyword>
<dbReference type="OrthoDB" id="2019384at2759"/>
<evidence type="ECO:0000256" key="2">
    <source>
        <dbReference type="ARBA" id="ARBA00022525"/>
    </source>
</evidence>
<dbReference type="Gene3D" id="2.40.10.10">
    <property type="entry name" value="Trypsin-like serine proteases"/>
    <property type="match status" value="1"/>
</dbReference>
<dbReference type="InterPro" id="IPR043504">
    <property type="entry name" value="Peptidase_S1_PA_chymotrypsin"/>
</dbReference>
<dbReference type="InterPro" id="IPR001254">
    <property type="entry name" value="Trypsin_dom"/>
</dbReference>
<dbReference type="Proteomes" id="UP000299102">
    <property type="component" value="Unassembled WGS sequence"/>
</dbReference>
<evidence type="ECO:0000313" key="8">
    <source>
        <dbReference type="Proteomes" id="UP000299102"/>
    </source>
</evidence>
<protein>
    <submittedName>
        <fullName evidence="7">Coagulation factor IX</fullName>
    </submittedName>
</protein>
<dbReference type="PANTHER" id="PTHR24264:SF65">
    <property type="entry name" value="SRCR DOMAIN-CONTAINING PROTEIN"/>
    <property type="match status" value="1"/>
</dbReference>
<dbReference type="GO" id="GO:0004252">
    <property type="term" value="F:serine-type endopeptidase activity"/>
    <property type="evidence" value="ECO:0007669"/>
    <property type="project" value="InterPro"/>
</dbReference>
<sequence>MLAHFGQRNSNIGRTVGAAHCFWNKEEVLQPASRYAVAAGKILRHWNEQRDAVAQKSDVAEIRISPKFRGSLNDFKDDIALLVLTTPLVFDAFVSPVCVDFDVEFDEQQLTDGSFGKIASWSPKDEKDRTPSVLQVGWLPYVSRDKCVADTPSFFRAYITSDKICAGDEIVHELINLRRSTLALSDSLLIPLSKARMQRVPVVSSESAVGLFVLARSTTGQMALEV</sequence>
<dbReference type="PANTHER" id="PTHR24264">
    <property type="entry name" value="TRYPSIN-RELATED"/>
    <property type="match status" value="1"/>
</dbReference>
<keyword evidence="2" id="KW-0964">Secreted</keyword>
<reference evidence="7 8" key="1">
    <citation type="journal article" date="2019" name="Commun. Biol.">
        <title>The bagworm genome reveals a unique fibroin gene that provides high tensile strength.</title>
        <authorList>
            <person name="Kono N."/>
            <person name="Nakamura H."/>
            <person name="Ohtoshi R."/>
            <person name="Tomita M."/>
            <person name="Numata K."/>
            <person name="Arakawa K."/>
        </authorList>
    </citation>
    <scope>NUCLEOTIDE SEQUENCE [LARGE SCALE GENOMIC DNA]</scope>
</reference>
<dbReference type="EMBL" id="BGZK01000235">
    <property type="protein sequence ID" value="GBP30622.1"/>
    <property type="molecule type" value="Genomic_DNA"/>
</dbReference>
<evidence type="ECO:0000256" key="5">
    <source>
        <dbReference type="ARBA" id="ARBA00022825"/>
    </source>
</evidence>